<dbReference type="InterPro" id="IPR008906">
    <property type="entry name" value="HATC_C_dom"/>
</dbReference>
<evidence type="ECO:0000313" key="4">
    <source>
        <dbReference type="Proteomes" id="UP000663828"/>
    </source>
</evidence>
<protein>
    <recommendedName>
        <fullName evidence="1">HAT C-terminal dimerisation domain-containing protein</fullName>
    </recommendedName>
</protein>
<dbReference type="Proteomes" id="UP000663828">
    <property type="component" value="Unassembled WGS sequence"/>
</dbReference>
<evidence type="ECO:0000313" key="5">
    <source>
        <dbReference type="Proteomes" id="UP000663852"/>
    </source>
</evidence>
<evidence type="ECO:0000259" key="1">
    <source>
        <dbReference type="Pfam" id="PF05699"/>
    </source>
</evidence>
<comment type="caution">
    <text evidence="2">The sequence shown here is derived from an EMBL/GenBank/DDBJ whole genome shotgun (WGS) entry which is preliminary data.</text>
</comment>
<dbReference type="InterPro" id="IPR012337">
    <property type="entry name" value="RNaseH-like_sf"/>
</dbReference>
<dbReference type="GO" id="GO:0046983">
    <property type="term" value="F:protein dimerization activity"/>
    <property type="evidence" value="ECO:0007669"/>
    <property type="project" value="InterPro"/>
</dbReference>
<reference evidence="2" key="1">
    <citation type="submission" date="2021-02" db="EMBL/GenBank/DDBJ databases">
        <authorList>
            <person name="Nowell W R."/>
        </authorList>
    </citation>
    <scope>NUCLEOTIDE SEQUENCE</scope>
</reference>
<dbReference type="OrthoDB" id="1607513at2759"/>
<dbReference type="AlphaFoldDB" id="A0A815W3X5"/>
<name>A0A815W3X5_ADIRI</name>
<keyword evidence="4" id="KW-1185">Reference proteome</keyword>
<dbReference type="SUPFAM" id="SSF53098">
    <property type="entry name" value="Ribonuclease H-like"/>
    <property type="match status" value="1"/>
</dbReference>
<sequence length="193" mass="23147">MFVLDIRHVAATLLHPRYRSLKRFPDHIKGQCYRYVRRQIKHLQDRINLEDFHSKSSEPEAKRFKKNSNLFSRFESDDDVEDDQKQYHSSSRSDEYDFDIKKIDELDRYLLIDIDKNAHTGDPLVFWKSYRNQFPFLSQYARSVLSIPAITTNVEREFSTAGWLINQRRTSLKPTEIDKILFIRSMEKQLKNN</sequence>
<evidence type="ECO:0000313" key="2">
    <source>
        <dbReference type="EMBL" id="CAF1538615.1"/>
    </source>
</evidence>
<gene>
    <name evidence="2" type="ORF">EDS130_LOCUS45144</name>
    <name evidence="3" type="ORF">XAT740_LOCUS53002</name>
</gene>
<dbReference type="Proteomes" id="UP000663852">
    <property type="component" value="Unassembled WGS sequence"/>
</dbReference>
<dbReference type="PANTHER" id="PTHR47611:SF1">
    <property type="entry name" value="CCHC-TYPE DOMAIN-CONTAINING PROTEIN"/>
    <property type="match status" value="1"/>
</dbReference>
<feature type="domain" description="HAT C-terminal dimerisation" evidence="1">
    <location>
        <begin position="105"/>
        <end position="185"/>
    </location>
</feature>
<dbReference type="PANTHER" id="PTHR47611">
    <property type="entry name" value="HAT DIMERISATION DOMAIN, C-TERMINAL"/>
    <property type="match status" value="1"/>
</dbReference>
<dbReference type="Pfam" id="PF05699">
    <property type="entry name" value="Dimer_Tnp_hAT"/>
    <property type="match status" value="1"/>
</dbReference>
<evidence type="ECO:0000313" key="3">
    <source>
        <dbReference type="EMBL" id="CAF1639137.1"/>
    </source>
</evidence>
<accession>A0A815W3X5</accession>
<proteinExistence type="predicted"/>
<organism evidence="2 5">
    <name type="scientific">Adineta ricciae</name>
    <name type="common">Rotifer</name>
    <dbReference type="NCBI Taxonomy" id="249248"/>
    <lineage>
        <taxon>Eukaryota</taxon>
        <taxon>Metazoa</taxon>
        <taxon>Spiralia</taxon>
        <taxon>Gnathifera</taxon>
        <taxon>Rotifera</taxon>
        <taxon>Eurotatoria</taxon>
        <taxon>Bdelloidea</taxon>
        <taxon>Adinetida</taxon>
        <taxon>Adinetidae</taxon>
        <taxon>Adineta</taxon>
    </lineage>
</organism>
<dbReference type="EMBL" id="CAJNOR010008922">
    <property type="protein sequence ID" value="CAF1639137.1"/>
    <property type="molecule type" value="Genomic_DNA"/>
</dbReference>
<dbReference type="EMBL" id="CAJNOJ010001013">
    <property type="protein sequence ID" value="CAF1538615.1"/>
    <property type="molecule type" value="Genomic_DNA"/>
</dbReference>